<dbReference type="RefSeq" id="WP_117502405.1">
    <property type="nucleotide sequence ID" value="NZ_QTJW01000009.1"/>
</dbReference>
<accession>A0A3E3DKS1</accession>
<dbReference type="Proteomes" id="UP000261023">
    <property type="component" value="Unassembled WGS sequence"/>
</dbReference>
<evidence type="ECO:0000313" key="3">
    <source>
        <dbReference type="EMBL" id="RGD69900.1"/>
    </source>
</evidence>
<sequence>MQLTSENYYSQEANREYMSVSGYKDFAGTYGKLPCEFHAMEKLNGNWEDEKTTALLVGSYVDSYFEGSLEQFKKDNKEIFTQKGDLKSDYKQAENIIARIERDKYFMKYMSGQKQVIMTGELFGTKWKIKMDSYIPGVAIVDLKVMASITKLEWVKDIGYLDFVRYWGYDIQGAVYQEIVRQNTGEKLPFFIAGATKEKPEPDIRIIHVTDNYLQEALHMVEMNMPRILRVKNGEVEPDRCELCDCCRHNRVLKKPISIMDLTAGI</sequence>
<keyword evidence="1" id="KW-0378">Hydrolase</keyword>
<dbReference type="OrthoDB" id="2212578at2"/>
<feature type="domain" description="Putative exodeoxyribonuclease 8 PDDEXK-like" evidence="2">
    <location>
        <begin position="19"/>
        <end position="250"/>
    </location>
</feature>
<reference evidence="3 4" key="1">
    <citation type="submission" date="2018-08" db="EMBL/GenBank/DDBJ databases">
        <title>A genome reference for cultivated species of the human gut microbiota.</title>
        <authorList>
            <person name="Zou Y."/>
            <person name="Xue W."/>
            <person name="Luo G."/>
        </authorList>
    </citation>
    <scope>NUCLEOTIDE SEQUENCE [LARGE SCALE GENOMIC DNA]</scope>
    <source>
        <strain evidence="3 4">AF19-13AC</strain>
    </source>
</reference>
<evidence type="ECO:0000259" key="2">
    <source>
        <dbReference type="Pfam" id="PF12684"/>
    </source>
</evidence>
<comment type="caution">
    <text evidence="3">The sequence shown here is derived from an EMBL/GenBank/DDBJ whole genome shotgun (WGS) entry which is preliminary data.</text>
</comment>
<dbReference type="EMBL" id="QTJW01000009">
    <property type="protein sequence ID" value="RGD69900.1"/>
    <property type="molecule type" value="Genomic_DNA"/>
</dbReference>
<dbReference type="InterPro" id="IPR024432">
    <property type="entry name" value="Put_RecE_PDDEXK-like_dom"/>
</dbReference>
<gene>
    <name evidence="3" type="ORF">DWX31_15030</name>
</gene>
<dbReference type="Pfam" id="PF12684">
    <property type="entry name" value="DUF3799"/>
    <property type="match status" value="1"/>
</dbReference>
<dbReference type="Gene3D" id="3.90.320.10">
    <property type="match status" value="1"/>
</dbReference>
<evidence type="ECO:0000313" key="4">
    <source>
        <dbReference type="Proteomes" id="UP000261023"/>
    </source>
</evidence>
<dbReference type="AlphaFoldDB" id="A0A3E3DKS1"/>
<protein>
    <recommendedName>
        <fullName evidence="2">Putative exodeoxyribonuclease 8 PDDEXK-like domain-containing protein</fullName>
    </recommendedName>
</protein>
<proteinExistence type="predicted"/>
<evidence type="ECO:0000256" key="1">
    <source>
        <dbReference type="ARBA" id="ARBA00022801"/>
    </source>
</evidence>
<organism evidence="3 4">
    <name type="scientific">Hungatella hathewayi</name>
    <dbReference type="NCBI Taxonomy" id="154046"/>
    <lineage>
        <taxon>Bacteria</taxon>
        <taxon>Bacillati</taxon>
        <taxon>Bacillota</taxon>
        <taxon>Clostridia</taxon>
        <taxon>Lachnospirales</taxon>
        <taxon>Lachnospiraceae</taxon>
        <taxon>Hungatella</taxon>
    </lineage>
</organism>
<name>A0A3E3DKS1_9FIRM</name>
<dbReference type="GO" id="GO:0016787">
    <property type="term" value="F:hydrolase activity"/>
    <property type="evidence" value="ECO:0007669"/>
    <property type="project" value="UniProtKB-KW"/>
</dbReference>
<dbReference type="InterPro" id="IPR011604">
    <property type="entry name" value="PDDEXK-like_dom_sf"/>
</dbReference>